<feature type="chain" id="PRO_5042917878" evidence="1">
    <location>
        <begin position="29"/>
        <end position="102"/>
    </location>
</feature>
<sequence>MGSHCNRWMVLCFVIAISFSGMMERAVAARHLMQISILPPFLSPLLPGTPLPQLPPLPPLPLPPLPLLPTLPPLPLSNIACQILPGLIRCSPPPAPSATTTP</sequence>
<comment type="caution">
    <text evidence="2">The sequence shown here is derived from an EMBL/GenBank/DDBJ whole genome shotgun (WGS) entry which is preliminary data.</text>
</comment>
<keyword evidence="1" id="KW-0732">Signal</keyword>
<feature type="signal peptide" evidence="1">
    <location>
        <begin position="1"/>
        <end position="28"/>
    </location>
</feature>
<evidence type="ECO:0000313" key="3">
    <source>
        <dbReference type="Proteomes" id="UP001374584"/>
    </source>
</evidence>
<accession>A0AAN9N902</accession>
<proteinExistence type="predicted"/>
<dbReference type="AlphaFoldDB" id="A0AAN9N902"/>
<gene>
    <name evidence="2" type="ORF">VNO80_10866</name>
</gene>
<evidence type="ECO:0000256" key="1">
    <source>
        <dbReference type="SAM" id="SignalP"/>
    </source>
</evidence>
<reference evidence="2 3" key="1">
    <citation type="submission" date="2024-01" db="EMBL/GenBank/DDBJ databases">
        <title>The genomes of 5 underutilized Papilionoideae crops provide insights into root nodulation and disease resistanc.</title>
        <authorList>
            <person name="Jiang F."/>
        </authorList>
    </citation>
    <scope>NUCLEOTIDE SEQUENCE [LARGE SCALE GENOMIC DNA]</scope>
    <source>
        <strain evidence="2">JINMINGXINNONG_FW02</strain>
        <tissue evidence="2">Leaves</tissue>
    </source>
</reference>
<protein>
    <submittedName>
        <fullName evidence="2">Uncharacterized protein</fullName>
    </submittedName>
</protein>
<name>A0AAN9N902_PHACN</name>
<evidence type="ECO:0000313" key="2">
    <source>
        <dbReference type="EMBL" id="KAK7368835.1"/>
    </source>
</evidence>
<organism evidence="2 3">
    <name type="scientific">Phaseolus coccineus</name>
    <name type="common">Scarlet runner bean</name>
    <name type="synonym">Phaseolus multiflorus</name>
    <dbReference type="NCBI Taxonomy" id="3886"/>
    <lineage>
        <taxon>Eukaryota</taxon>
        <taxon>Viridiplantae</taxon>
        <taxon>Streptophyta</taxon>
        <taxon>Embryophyta</taxon>
        <taxon>Tracheophyta</taxon>
        <taxon>Spermatophyta</taxon>
        <taxon>Magnoliopsida</taxon>
        <taxon>eudicotyledons</taxon>
        <taxon>Gunneridae</taxon>
        <taxon>Pentapetalae</taxon>
        <taxon>rosids</taxon>
        <taxon>fabids</taxon>
        <taxon>Fabales</taxon>
        <taxon>Fabaceae</taxon>
        <taxon>Papilionoideae</taxon>
        <taxon>50 kb inversion clade</taxon>
        <taxon>NPAAA clade</taxon>
        <taxon>indigoferoid/millettioid clade</taxon>
        <taxon>Phaseoleae</taxon>
        <taxon>Phaseolus</taxon>
    </lineage>
</organism>
<keyword evidence="3" id="KW-1185">Reference proteome</keyword>
<dbReference type="EMBL" id="JAYMYR010000004">
    <property type="protein sequence ID" value="KAK7368835.1"/>
    <property type="molecule type" value="Genomic_DNA"/>
</dbReference>
<dbReference type="Proteomes" id="UP001374584">
    <property type="component" value="Unassembled WGS sequence"/>
</dbReference>